<comment type="caution">
    <text evidence="1">The sequence shown here is derived from an EMBL/GenBank/DDBJ whole genome shotgun (WGS) entry which is preliminary data.</text>
</comment>
<sequence length="173" mass="18979">MVAQVITGEALDYSQPDGMLPYDKNCVAMTFSRLLGVGVYPTINFLIRKGWITRASDLENDTTINKVIEKLALAARYADTPWETVKVGMQGMQDGRYYATNWGPSGSSGGRGHAFAIVKKGGIGVYGNNQEVKQSKAVRRGLITSRYTPRTKFRYTDPSCKAECVGVALKGDR</sequence>
<evidence type="ECO:0000313" key="1">
    <source>
        <dbReference type="EMBL" id="MFK2876645.1"/>
    </source>
</evidence>
<name>A0ABW8J4Z1_9GAMM</name>
<proteinExistence type="predicted"/>
<accession>A0ABW8J4Z1</accession>
<organism evidence="1 2">
    <name type="scientific">Rhodanobacter hydrolyticus</name>
    <dbReference type="NCBI Taxonomy" id="2250595"/>
    <lineage>
        <taxon>Bacteria</taxon>
        <taxon>Pseudomonadati</taxon>
        <taxon>Pseudomonadota</taxon>
        <taxon>Gammaproteobacteria</taxon>
        <taxon>Lysobacterales</taxon>
        <taxon>Rhodanobacteraceae</taxon>
        <taxon>Rhodanobacter</taxon>
    </lineage>
</organism>
<keyword evidence="2" id="KW-1185">Reference proteome</keyword>
<evidence type="ECO:0000313" key="2">
    <source>
        <dbReference type="Proteomes" id="UP001620339"/>
    </source>
</evidence>
<dbReference type="RefSeq" id="WP_404612484.1">
    <property type="nucleotide sequence ID" value="NZ_JADIKK010000008.1"/>
</dbReference>
<dbReference type="Proteomes" id="UP001620339">
    <property type="component" value="Unassembled WGS sequence"/>
</dbReference>
<gene>
    <name evidence="1" type="ORF">ISP25_06145</name>
</gene>
<protein>
    <submittedName>
        <fullName evidence="1">Uncharacterized protein</fullName>
    </submittedName>
</protein>
<dbReference type="EMBL" id="JADIKK010000008">
    <property type="protein sequence ID" value="MFK2876645.1"/>
    <property type="molecule type" value="Genomic_DNA"/>
</dbReference>
<reference evidence="1 2" key="1">
    <citation type="submission" date="2020-10" db="EMBL/GenBank/DDBJ databases">
        <title>Phylogeny of dyella-like bacteria.</title>
        <authorList>
            <person name="Fu J."/>
        </authorList>
    </citation>
    <scope>NUCLEOTIDE SEQUENCE [LARGE SCALE GENOMIC DNA]</scope>
    <source>
        <strain evidence="1 2">KACC 19113</strain>
    </source>
</reference>